<dbReference type="AlphaFoldDB" id="A0AAN0RJ93"/>
<keyword evidence="4" id="KW-1185">Reference proteome</keyword>
<dbReference type="RefSeq" id="WP_052377103.1">
    <property type="nucleotide sequence ID" value="NZ_CP003984.1"/>
</dbReference>
<sequence>MAKSPDAFRTISEVATWLGTQAHVLRFWESKFDAVAPVQRTGGRRYYRLEDMLLLGGIKFLLHKQGMTIKAVQNLLKVEGVAHVQSFSPAIESAAQHADPPPKAAQETAATPTENVVDLQFDPIKLSQSVVLGAREERAEDDTQLLLFPELADEAPPVDTKVAPMRPDPAPVKGLGADLPTKDPELTSFPRTAGLITQALQLPTDTRLRSSPKIIDELRALQAKMSA</sequence>
<organism evidence="3 4">
    <name type="scientific">Planktomarina temperata RCA23</name>
    <dbReference type="NCBI Taxonomy" id="666509"/>
    <lineage>
        <taxon>Bacteria</taxon>
        <taxon>Pseudomonadati</taxon>
        <taxon>Pseudomonadota</taxon>
        <taxon>Alphaproteobacteria</taxon>
        <taxon>Rhodobacterales</taxon>
        <taxon>Paracoccaceae</taxon>
        <taxon>Planktomarina</taxon>
    </lineage>
</organism>
<proteinExistence type="predicted"/>
<dbReference type="EMBL" id="CP003984">
    <property type="protein sequence ID" value="AII87213.1"/>
    <property type="molecule type" value="Genomic_DNA"/>
</dbReference>
<name>A0AAN0RJ93_9RHOB</name>
<evidence type="ECO:0000313" key="4">
    <source>
        <dbReference type="Proteomes" id="UP000028680"/>
    </source>
</evidence>
<gene>
    <name evidence="3" type="ORF">RCA23_c16770</name>
</gene>
<dbReference type="CDD" id="cd04765">
    <property type="entry name" value="HTH_MlrA-like_sg2"/>
    <property type="match status" value="1"/>
</dbReference>
<reference evidence="3 4" key="1">
    <citation type="journal article" date="2014" name="ISME J.">
        <title>Adaptation of an abundant Roseobacter RCA organism to pelagic systems revealed by genomic and transcriptomic analyses.</title>
        <authorList>
            <person name="Voget S."/>
            <person name="Wemheuer B."/>
            <person name="Brinkhoff T."/>
            <person name="Vollmers J."/>
            <person name="Dietrich S."/>
            <person name="Giebel H.A."/>
            <person name="Beardsley C."/>
            <person name="Sardemann C."/>
            <person name="Bakenhus I."/>
            <person name="Billerbeck S."/>
            <person name="Daniel R."/>
            <person name="Simon M."/>
        </authorList>
    </citation>
    <scope>NUCLEOTIDE SEQUENCE [LARGE SCALE GENOMIC DNA]</scope>
    <source>
        <strain evidence="3 4">RCA23</strain>
    </source>
</reference>
<dbReference type="SMART" id="SM00422">
    <property type="entry name" value="HTH_MERR"/>
    <property type="match status" value="1"/>
</dbReference>
<dbReference type="InterPro" id="IPR000551">
    <property type="entry name" value="MerR-type_HTH_dom"/>
</dbReference>
<dbReference type="GO" id="GO:0006355">
    <property type="term" value="P:regulation of DNA-templated transcription"/>
    <property type="evidence" value="ECO:0007669"/>
    <property type="project" value="InterPro"/>
</dbReference>
<dbReference type="KEGG" id="ptp:RCA23_c16770"/>
<dbReference type="GO" id="GO:0003677">
    <property type="term" value="F:DNA binding"/>
    <property type="evidence" value="ECO:0007669"/>
    <property type="project" value="InterPro"/>
</dbReference>
<accession>A0AAN0RJ93</accession>
<dbReference type="SUPFAM" id="SSF46955">
    <property type="entry name" value="Putative DNA-binding domain"/>
    <property type="match status" value="1"/>
</dbReference>
<evidence type="ECO:0000313" key="3">
    <source>
        <dbReference type="EMBL" id="AII87213.1"/>
    </source>
</evidence>
<dbReference type="Pfam" id="PF13411">
    <property type="entry name" value="MerR_1"/>
    <property type="match status" value="1"/>
</dbReference>
<dbReference type="Gene3D" id="1.10.1660.10">
    <property type="match status" value="1"/>
</dbReference>
<dbReference type="InterPro" id="IPR009061">
    <property type="entry name" value="DNA-bd_dom_put_sf"/>
</dbReference>
<evidence type="ECO:0000259" key="2">
    <source>
        <dbReference type="PROSITE" id="PS50937"/>
    </source>
</evidence>
<protein>
    <recommendedName>
        <fullName evidence="2">HTH merR-type domain-containing protein</fullName>
    </recommendedName>
</protein>
<feature type="region of interest" description="Disordered" evidence="1">
    <location>
        <begin position="157"/>
        <end position="188"/>
    </location>
</feature>
<dbReference type="Proteomes" id="UP000028680">
    <property type="component" value="Chromosome"/>
</dbReference>
<evidence type="ECO:0000256" key="1">
    <source>
        <dbReference type="SAM" id="MobiDB-lite"/>
    </source>
</evidence>
<dbReference type="PROSITE" id="PS50937">
    <property type="entry name" value="HTH_MERR_2"/>
    <property type="match status" value="1"/>
</dbReference>
<feature type="domain" description="HTH merR-type" evidence="2">
    <location>
        <begin position="10"/>
        <end position="78"/>
    </location>
</feature>